<sequence length="389" mass="42373">MAALHWAILAALLLPYDAFVPNAPLRRPTACFGGRTKRKRNNNDGFADREERLAAEAYEQLQAKRSASKARRKAKLSGKQEPPAKPPPPKRPTPQRRRAPPAPKPPPKAKKNAKGALATAGELRAAFLGGYDAPADMPATPRPEVAFLGRSNVGKSSLLNALVGARKDVAVASKTPGRTRRLNAFEVTDARGAACTLVDLPGYGFARLSDDEQAAIGAAQESEIPNFKGSDLGRFPLAAIGAFIERYLDERAALRVLVFIVDARREPNADDRALLAEVAKRGLRVVLVATKIDKLKSSRELVARLEGLDDFFGREPLIFSAVTKQGRGDLWATINAGLFDEDVAWVAEDDDDEVVEDFEEEEDDEFVEELAEEEEEAAAPPPDEDVLTF</sequence>
<feature type="compositionally biased region" description="Pro residues" evidence="10">
    <location>
        <begin position="83"/>
        <end position="92"/>
    </location>
</feature>
<dbReference type="CDD" id="cd01876">
    <property type="entry name" value="YihA_EngB"/>
    <property type="match status" value="1"/>
</dbReference>
<feature type="domain" description="EngB-type G" evidence="12">
    <location>
        <begin position="141"/>
        <end position="340"/>
    </location>
</feature>
<dbReference type="InterPro" id="IPR027417">
    <property type="entry name" value="P-loop_NTPase"/>
</dbReference>
<protein>
    <submittedName>
        <fullName evidence="13">GTP binding protein</fullName>
    </submittedName>
</protein>
<evidence type="ECO:0000256" key="7">
    <source>
        <dbReference type="ARBA" id="ARBA00023134"/>
    </source>
</evidence>
<dbReference type="EMBL" id="JBBJCI010000120">
    <property type="protein sequence ID" value="KAK7248142.1"/>
    <property type="molecule type" value="Genomic_DNA"/>
</dbReference>
<dbReference type="Pfam" id="PF01926">
    <property type="entry name" value="MMR_HSR1"/>
    <property type="match status" value="1"/>
</dbReference>
<evidence type="ECO:0000256" key="4">
    <source>
        <dbReference type="ARBA" id="ARBA00022723"/>
    </source>
</evidence>
<dbReference type="InterPro" id="IPR006073">
    <property type="entry name" value="GTP-bd"/>
</dbReference>
<dbReference type="InterPro" id="IPR019987">
    <property type="entry name" value="GTP-bd_ribosome_bio_YsxC"/>
</dbReference>
<dbReference type="PROSITE" id="PS51706">
    <property type="entry name" value="G_ENGB"/>
    <property type="match status" value="1"/>
</dbReference>
<keyword evidence="4" id="KW-0479">Metal-binding</keyword>
<evidence type="ECO:0000256" key="8">
    <source>
        <dbReference type="ARBA" id="ARBA00023210"/>
    </source>
</evidence>
<dbReference type="InterPro" id="IPR030393">
    <property type="entry name" value="G_ENGB_dom"/>
</dbReference>
<dbReference type="PANTHER" id="PTHR11649:SF13">
    <property type="entry name" value="ENGB-TYPE G DOMAIN-CONTAINING PROTEIN"/>
    <property type="match status" value="1"/>
</dbReference>
<accession>A0ABR1G497</accession>
<proteinExistence type="inferred from homology"/>
<keyword evidence="8" id="KW-0717">Septation</keyword>
<dbReference type="Gene3D" id="3.40.50.300">
    <property type="entry name" value="P-loop containing nucleotide triphosphate hydrolases"/>
    <property type="match status" value="1"/>
</dbReference>
<evidence type="ECO:0000256" key="10">
    <source>
        <dbReference type="SAM" id="MobiDB-lite"/>
    </source>
</evidence>
<dbReference type="HAMAP" id="MF_00321">
    <property type="entry name" value="GTPase_EngB"/>
    <property type="match status" value="1"/>
</dbReference>
<keyword evidence="11" id="KW-0732">Signal</keyword>
<feature type="compositionally biased region" description="Basic residues" evidence="10">
    <location>
        <begin position="66"/>
        <end position="76"/>
    </location>
</feature>
<dbReference type="SUPFAM" id="SSF52540">
    <property type="entry name" value="P-loop containing nucleoside triphosphate hydrolases"/>
    <property type="match status" value="1"/>
</dbReference>
<keyword evidence="3" id="KW-0132">Cell division</keyword>
<evidence type="ECO:0000256" key="6">
    <source>
        <dbReference type="ARBA" id="ARBA00022842"/>
    </source>
</evidence>
<keyword evidence="6" id="KW-0460">Magnesium</keyword>
<feature type="region of interest" description="Disordered" evidence="10">
    <location>
        <begin position="25"/>
        <end position="116"/>
    </location>
</feature>
<keyword evidence="9" id="KW-0131">Cell cycle</keyword>
<evidence type="ECO:0000256" key="3">
    <source>
        <dbReference type="ARBA" id="ARBA00022618"/>
    </source>
</evidence>
<feature type="signal peptide" evidence="11">
    <location>
        <begin position="1"/>
        <end position="18"/>
    </location>
</feature>
<evidence type="ECO:0000313" key="14">
    <source>
        <dbReference type="Proteomes" id="UP001363151"/>
    </source>
</evidence>
<evidence type="ECO:0000313" key="13">
    <source>
        <dbReference type="EMBL" id="KAK7248142.1"/>
    </source>
</evidence>
<name>A0ABR1G497_AURAN</name>
<keyword evidence="14" id="KW-1185">Reference proteome</keyword>
<dbReference type="Proteomes" id="UP001363151">
    <property type="component" value="Unassembled WGS sequence"/>
</dbReference>
<evidence type="ECO:0000256" key="11">
    <source>
        <dbReference type="SAM" id="SignalP"/>
    </source>
</evidence>
<keyword evidence="5" id="KW-0547">Nucleotide-binding</keyword>
<comment type="caution">
    <text evidence="13">The sequence shown here is derived from an EMBL/GenBank/DDBJ whole genome shotgun (WGS) entry which is preliminary data.</text>
</comment>
<evidence type="ECO:0000259" key="12">
    <source>
        <dbReference type="PROSITE" id="PS51706"/>
    </source>
</evidence>
<organism evidence="13 14">
    <name type="scientific">Aureococcus anophagefferens</name>
    <name type="common">Harmful bloom alga</name>
    <dbReference type="NCBI Taxonomy" id="44056"/>
    <lineage>
        <taxon>Eukaryota</taxon>
        <taxon>Sar</taxon>
        <taxon>Stramenopiles</taxon>
        <taxon>Ochrophyta</taxon>
        <taxon>Pelagophyceae</taxon>
        <taxon>Pelagomonadales</taxon>
        <taxon>Pelagomonadaceae</taxon>
        <taxon>Aureococcus</taxon>
    </lineage>
</organism>
<feature type="region of interest" description="Disordered" evidence="10">
    <location>
        <begin position="355"/>
        <end position="389"/>
    </location>
</feature>
<evidence type="ECO:0000256" key="5">
    <source>
        <dbReference type="ARBA" id="ARBA00022741"/>
    </source>
</evidence>
<reference evidence="13 14" key="1">
    <citation type="submission" date="2024-03" db="EMBL/GenBank/DDBJ databases">
        <title>Aureococcus anophagefferens CCMP1851 and Kratosvirus quantuckense: Draft genome of a second virus-susceptible host strain in the model system.</title>
        <authorList>
            <person name="Chase E."/>
            <person name="Truchon A.R."/>
            <person name="Schepens W."/>
            <person name="Wilhelm S.W."/>
        </authorList>
    </citation>
    <scope>NUCLEOTIDE SEQUENCE [LARGE SCALE GENOMIC DNA]</scope>
    <source>
        <strain evidence="13 14">CCMP1851</strain>
    </source>
</reference>
<dbReference type="PANTHER" id="PTHR11649">
    <property type="entry name" value="MSS1/TRME-RELATED GTP-BINDING PROTEIN"/>
    <property type="match status" value="1"/>
</dbReference>
<gene>
    <name evidence="13" type="ORF">SO694_00080138</name>
</gene>
<comment type="cofactor">
    <cofactor evidence="1">
        <name>Mg(2+)</name>
        <dbReference type="ChEBI" id="CHEBI:18420"/>
    </cofactor>
</comment>
<evidence type="ECO:0000256" key="1">
    <source>
        <dbReference type="ARBA" id="ARBA00001946"/>
    </source>
</evidence>
<evidence type="ECO:0000256" key="2">
    <source>
        <dbReference type="ARBA" id="ARBA00009638"/>
    </source>
</evidence>
<comment type="similarity">
    <text evidence="2">Belongs to the TRAFAC class TrmE-Era-EngA-EngB-Septin-like GTPase superfamily. EngB GTPase family.</text>
</comment>
<evidence type="ECO:0000256" key="9">
    <source>
        <dbReference type="ARBA" id="ARBA00023306"/>
    </source>
</evidence>
<keyword evidence="7" id="KW-0342">GTP-binding</keyword>
<feature type="chain" id="PRO_5045279589" evidence="11">
    <location>
        <begin position="19"/>
        <end position="389"/>
    </location>
</feature>